<keyword evidence="2" id="KW-1185">Reference proteome</keyword>
<comment type="caution">
    <text evidence="1">The sequence shown here is derived from an EMBL/GenBank/DDBJ whole genome shotgun (WGS) entry which is preliminary data.</text>
</comment>
<organism evidence="1 2">
    <name type="scientific">Cichlidogyrus casuarinus</name>
    <dbReference type="NCBI Taxonomy" id="1844966"/>
    <lineage>
        <taxon>Eukaryota</taxon>
        <taxon>Metazoa</taxon>
        <taxon>Spiralia</taxon>
        <taxon>Lophotrochozoa</taxon>
        <taxon>Platyhelminthes</taxon>
        <taxon>Monogenea</taxon>
        <taxon>Monopisthocotylea</taxon>
        <taxon>Dactylogyridea</taxon>
        <taxon>Ancyrocephalidae</taxon>
        <taxon>Cichlidogyrus</taxon>
    </lineage>
</organism>
<evidence type="ECO:0000313" key="1">
    <source>
        <dbReference type="EMBL" id="KAL3313498.1"/>
    </source>
</evidence>
<accession>A0ABD2Q2A3</accession>
<sequence>MRFRDNLKKELADCFPQARLMMVSDTTRALRLNLKDKLDTESNVIYKFDCACGACYIGRTQRRLSERISEHIPAWLVPGDGDPTTRTGGERKTTAVSEHVANCRISAGGSYSFKVYLRLGRSKGFHTLATLEALAIEKEKPPLCVQETTVRGLTLKW</sequence>
<proteinExistence type="predicted"/>
<evidence type="ECO:0000313" key="2">
    <source>
        <dbReference type="Proteomes" id="UP001626550"/>
    </source>
</evidence>
<dbReference type="EMBL" id="JBJKFK010001289">
    <property type="protein sequence ID" value="KAL3313498.1"/>
    <property type="molecule type" value="Genomic_DNA"/>
</dbReference>
<gene>
    <name evidence="1" type="ORF">Ciccas_007893</name>
</gene>
<reference evidence="1 2" key="1">
    <citation type="submission" date="2024-11" db="EMBL/GenBank/DDBJ databases">
        <title>Adaptive evolution of stress response genes in parasites aligns with host niche diversity.</title>
        <authorList>
            <person name="Hahn C."/>
            <person name="Resl P."/>
        </authorList>
    </citation>
    <scope>NUCLEOTIDE SEQUENCE [LARGE SCALE GENOMIC DNA]</scope>
    <source>
        <strain evidence="1">EGGRZ-B1_66</strain>
        <tissue evidence="1">Body</tissue>
    </source>
</reference>
<dbReference type="AlphaFoldDB" id="A0ABD2Q2A3"/>
<evidence type="ECO:0008006" key="3">
    <source>
        <dbReference type="Google" id="ProtNLM"/>
    </source>
</evidence>
<name>A0ABD2Q2A3_9PLAT</name>
<protein>
    <recommendedName>
        <fullName evidence="3">GIY-YIG domain-containing protein</fullName>
    </recommendedName>
</protein>
<dbReference type="Proteomes" id="UP001626550">
    <property type="component" value="Unassembled WGS sequence"/>
</dbReference>